<accession>A0A7G5C007</accession>
<dbReference type="SUPFAM" id="SSF46785">
    <property type="entry name" value="Winged helix' DNA-binding domain"/>
    <property type="match status" value="1"/>
</dbReference>
<dbReference type="GO" id="GO:0006351">
    <property type="term" value="P:DNA-templated transcription"/>
    <property type="evidence" value="ECO:0007669"/>
    <property type="project" value="InterPro"/>
</dbReference>
<dbReference type="Gene3D" id="1.10.10.10">
    <property type="entry name" value="Winged helix-like DNA-binding domain superfamily/Winged helix DNA-binding domain"/>
    <property type="match status" value="1"/>
</dbReference>
<feature type="domain" description="Transcriptional repressor PaaX-like central Cas2-like" evidence="2">
    <location>
        <begin position="80"/>
        <end position="153"/>
    </location>
</feature>
<dbReference type="KEGG" id="cchl:FPL14_16030"/>
<dbReference type="InterPro" id="IPR048846">
    <property type="entry name" value="PaaX-like_central"/>
</dbReference>
<dbReference type="Pfam" id="PF08223">
    <property type="entry name" value="PaaX_C"/>
    <property type="match status" value="1"/>
</dbReference>
<gene>
    <name evidence="3" type="ORF">FPL14_16030</name>
</gene>
<dbReference type="InterPro" id="IPR036388">
    <property type="entry name" value="WH-like_DNA-bd_sf"/>
</dbReference>
<organism evidence="3 4">
    <name type="scientific">Cohnella cholangitidis</name>
    <dbReference type="NCBI Taxonomy" id="2598458"/>
    <lineage>
        <taxon>Bacteria</taxon>
        <taxon>Bacillati</taxon>
        <taxon>Bacillota</taxon>
        <taxon>Bacilli</taxon>
        <taxon>Bacillales</taxon>
        <taxon>Paenibacillaceae</taxon>
        <taxon>Cohnella</taxon>
    </lineage>
</organism>
<keyword evidence="4" id="KW-1185">Reference proteome</keyword>
<dbReference type="InterPro" id="IPR013225">
    <property type="entry name" value="PaaX_C"/>
</dbReference>
<feature type="domain" description="Transcriptional repressor PaaX-like C-terminal" evidence="1">
    <location>
        <begin position="165"/>
        <end position="250"/>
    </location>
</feature>
<evidence type="ECO:0000313" key="3">
    <source>
        <dbReference type="EMBL" id="QMV42541.1"/>
    </source>
</evidence>
<sequence length="264" mass="30748">MLSVEKQILYLISRTESLSAKDLIRIYEGRGIGSQIVRNALARLKKERYADATARSMYAATELGREYVASINGKPRQYERQWDGNWYFVMFEIPETERKKRDGFRTDLVQLGYGGVYKGVYASPWEYTEEVLRLGAVHEVLPYLSLTKGEYLHNPVTSGQAREIWGLEEVERLYEEKRDWFDNVFLPSLRGVEESEPEYDLRLFLKFLELGDVIAELGLRDPMLPAELLPDDWTNGGTIARFNETLRRIADRIPKESSYRRFVV</sequence>
<dbReference type="PANTHER" id="PTHR30319:SF1">
    <property type="entry name" value="TRANSCRIPTIONAL REPRESSOR PAAX"/>
    <property type="match status" value="1"/>
</dbReference>
<protein>
    <submittedName>
        <fullName evidence="3">PaaX family transcriptional regulator</fullName>
    </submittedName>
</protein>
<dbReference type="PANTHER" id="PTHR30319">
    <property type="entry name" value="PHENYLACETIC ACID REGULATOR-RELATED TRANSCRIPTIONAL REPRESSOR"/>
    <property type="match status" value="1"/>
</dbReference>
<dbReference type="Pfam" id="PF20803">
    <property type="entry name" value="PaaX_M"/>
    <property type="match status" value="1"/>
</dbReference>
<proteinExistence type="predicted"/>
<dbReference type="Gene3D" id="3.30.70.2650">
    <property type="match status" value="1"/>
</dbReference>
<dbReference type="PIRSF" id="PIRSF020623">
    <property type="entry name" value="PaaX"/>
    <property type="match status" value="1"/>
</dbReference>
<reference evidence="3 4" key="1">
    <citation type="submission" date="2019-07" db="EMBL/GenBank/DDBJ databases">
        <authorList>
            <person name="Kim J.K."/>
            <person name="Cheong H.-M."/>
            <person name="Choi Y."/>
            <person name="Hwang K.J."/>
            <person name="Lee S."/>
            <person name="Choi C."/>
        </authorList>
    </citation>
    <scope>NUCLEOTIDE SEQUENCE [LARGE SCALE GENOMIC DNA]</scope>
    <source>
        <strain evidence="3 4">KS 22</strain>
    </source>
</reference>
<dbReference type="Gene3D" id="1.20.58.1460">
    <property type="match status" value="1"/>
</dbReference>
<dbReference type="EMBL" id="CP041969">
    <property type="protein sequence ID" value="QMV42541.1"/>
    <property type="molecule type" value="Genomic_DNA"/>
</dbReference>
<dbReference type="InterPro" id="IPR036390">
    <property type="entry name" value="WH_DNA-bd_sf"/>
</dbReference>
<evidence type="ECO:0000259" key="2">
    <source>
        <dbReference type="Pfam" id="PF20803"/>
    </source>
</evidence>
<dbReference type="RefSeq" id="WP_182298607.1">
    <property type="nucleotide sequence ID" value="NZ_CP041969.1"/>
</dbReference>
<name>A0A7G5C007_9BACL</name>
<evidence type="ECO:0000259" key="1">
    <source>
        <dbReference type="Pfam" id="PF08223"/>
    </source>
</evidence>
<dbReference type="Proteomes" id="UP000515679">
    <property type="component" value="Chromosome"/>
</dbReference>
<evidence type="ECO:0000313" key="4">
    <source>
        <dbReference type="Proteomes" id="UP000515679"/>
    </source>
</evidence>
<dbReference type="AlphaFoldDB" id="A0A7G5C007"/>
<dbReference type="InterPro" id="IPR011965">
    <property type="entry name" value="PaaX_trns_reg"/>
</dbReference>